<evidence type="ECO:0000256" key="1">
    <source>
        <dbReference type="ARBA" id="ARBA00022723"/>
    </source>
</evidence>
<evidence type="ECO:0000256" key="3">
    <source>
        <dbReference type="ARBA" id="ARBA00022833"/>
    </source>
</evidence>
<accession>A0AAD8H201</accession>
<dbReference type="GO" id="GO:0003677">
    <property type="term" value="F:DNA binding"/>
    <property type="evidence" value="ECO:0007669"/>
    <property type="project" value="UniProtKB-KW"/>
</dbReference>
<comment type="caution">
    <text evidence="7">The sequence shown here is derived from an EMBL/GenBank/DDBJ whole genome shotgun (WGS) entry which is preliminary data.</text>
</comment>
<reference evidence="7" key="1">
    <citation type="submission" date="2023-02" db="EMBL/GenBank/DDBJ databases">
        <title>Genome of toxic invasive species Heracleum sosnowskyi carries increased number of genes despite the absence of recent whole-genome duplications.</title>
        <authorList>
            <person name="Schelkunov M."/>
            <person name="Shtratnikova V."/>
            <person name="Makarenko M."/>
            <person name="Klepikova A."/>
            <person name="Omelchenko D."/>
            <person name="Novikova G."/>
            <person name="Obukhova E."/>
            <person name="Bogdanov V."/>
            <person name="Penin A."/>
            <person name="Logacheva M."/>
        </authorList>
    </citation>
    <scope>NUCLEOTIDE SEQUENCE</scope>
    <source>
        <strain evidence="7">Hsosn_3</strain>
        <tissue evidence="7">Leaf</tissue>
    </source>
</reference>
<dbReference type="SUPFAM" id="SSF55961">
    <property type="entry name" value="Bet v1-like"/>
    <property type="match status" value="1"/>
</dbReference>
<dbReference type="SMART" id="SM00360">
    <property type="entry name" value="RRM"/>
    <property type="match status" value="1"/>
</dbReference>
<proteinExistence type="predicted"/>
<name>A0AAD8H201_9APIA</name>
<dbReference type="Gene3D" id="3.30.70.330">
    <property type="match status" value="1"/>
</dbReference>
<evidence type="ECO:0000259" key="6">
    <source>
        <dbReference type="PROSITE" id="PS50848"/>
    </source>
</evidence>
<dbReference type="Pfam" id="PF01852">
    <property type="entry name" value="START"/>
    <property type="match status" value="1"/>
</dbReference>
<evidence type="ECO:0000313" key="7">
    <source>
        <dbReference type="EMBL" id="KAK1358243.1"/>
    </source>
</evidence>
<keyword evidence="3" id="KW-0862">Zinc</keyword>
<keyword evidence="8" id="KW-1185">Reference proteome</keyword>
<dbReference type="AlphaFoldDB" id="A0AAD8H201"/>
<dbReference type="InterPro" id="IPR012677">
    <property type="entry name" value="Nucleotide-bd_a/b_plait_sf"/>
</dbReference>
<sequence length="569" mass="62838">MFFRAIDCSELAICVFPGSLCRNDAQYQFNIWFKEDALIVVSFKPKYEAQVPFDPGPDSIGIVVVSHNCSGLAARACGLVSLESTKVSERSLTSSTSGPPRPPATCFVRAYMLPSGYIIRPCDGGGSIINIVDHVGLDPWSVPGVLQPLYESSRILAQKLTMASLRHIRQIEQEASGEIQYTGGRKSDVLTTFSQRLCSGLDENVAGGCAQLVFAPIDETCADDMPLLPSGFHVIPLDPKSDNPSANRKLDLASQLLGGSNFPYSPKGMNLLLQQQNESPRAAAAAAALMLGEEMKFAGSPQLERSEFTMNGMVNPVSRQIYLTFPADSTFREEDVSNYFSIFGPVQDVRIPYQQKCMFGFVTFGYPDTVKLILAKGNPHFVCDAQVLVKPYKEKGKVPDKFREQQHMDRLEFAACGSPTGLDLRDPYDLHFEARMLQNYQRSPEFVEENGSALASKNNAPVAVNLQQIANVNETEKCLSSLRDQKSNDRSPNTASVEEKGFRTWASRIPQILFHMDLGRQRAAMRSDFQSGLLKLKAEPTVVSLHGLDGAQHNQRPYFKLVSSVPHNY</sequence>
<evidence type="ECO:0000256" key="2">
    <source>
        <dbReference type="ARBA" id="ARBA00022771"/>
    </source>
</evidence>
<keyword evidence="5" id="KW-0238">DNA-binding</keyword>
<dbReference type="FunFam" id="3.30.70.330:FF:000678">
    <property type="entry name" value="zinc finger CCCH domain-containing protein 53-like isoform X2"/>
    <property type="match status" value="1"/>
</dbReference>
<dbReference type="GO" id="GO:0008289">
    <property type="term" value="F:lipid binding"/>
    <property type="evidence" value="ECO:0007669"/>
    <property type="project" value="InterPro"/>
</dbReference>
<dbReference type="GO" id="GO:0008270">
    <property type="term" value="F:zinc ion binding"/>
    <property type="evidence" value="ECO:0007669"/>
    <property type="project" value="UniProtKB-KW"/>
</dbReference>
<dbReference type="EMBL" id="JAUIZM010000011">
    <property type="protein sequence ID" value="KAK1358243.1"/>
    <property type="molecule type" value="Genomic_DNA"/>
</dbReference>
<dbReference type="InterPro" id="IPR034365">
    <property type="entry name" value="AtC3H46-like_RRM"/>
</dbReference>
<protein>
    <recommendedName>
        <fullName evidence="6">START domain-containing protein</fullName>
    </recommendedName>
</protein>
<dbReference type="SUPFAM" id="SSF54928">
    <property type="entry name" value="RNA-binding domain, RBD"/>
    <property type="match status" value="1"/>
</dbReference>
<dbReference type="InterPro" id="IPR035979">
    <property type="entry name" value="RBD_domain_sf"/>
</dbReference>
<evidence type="ECO:0000256" key="5">
    <source>
        <dbReference type="ARBA" id="ARBA00023125"/>
    </source>
</evidence>
<dbReference type="GO" id="GO:0003723">
    <property type="term" value="F:RNA binding"/>
    <property type="evidence" value="ECO:0007669"/>
    <property type="project" value="UniProtKB-KW"/>
</dbReference>
<keyword evidence="4" id="KW-0694">RNA-binding</keyword>
<gene>
    <name evidence="7" type="ORF">POM88_051499</name>
</gene>
<dbReference type="PANTHER" id="PTHR24009">
    <property type="entry name" value="RNA-BINDING (RRM/RBD/RNP MOTIFS)"/>
    <property type="match status" value="1"/>
</dbReference>
<evidence type="ECO:0000256" key="4">
    <source>
        <dbReference type="ARBA" id="ARBA00022884"/>
    </source>
</evidence>
<dbReference type="PROSITE" id="PS50848">
    <property type="entry name" value="START"/>
    <property type="match status" value="1"/>
</dbReference>
<reference evidence="7" key="2">
    <citation type="submission" date="2023-05" db="EMBL/GenBank/DDBJ databases">
        <authorList>
            <person name="Schelkunov M.I."/>
        </authorList>
    </citation>
    <scope>NUCLEOTIDE SEQUENCE</scope>
    <source>
        <strain evidence="7">Hsosn_3</strain>
        <tissue evidence="7">Leaf</tissue>
    </source>
</reference>
<dbReference type="InterPro" id="IPR002913">
    <property type="entry name" value="START_lipid-bd_dom"/>
</dbReference>
<feature type="domain" description="START" evidence="6">
    <location>
        <begin position="102"/>
        <end position="180"/>
    </location>
</feature>
<dbReference type="PANTHER" id="PTHR24009:SF3">
    <property type="entry name" value="RNA-BINDING (RRM_RBD_RNP MOTIFS) FAMILY PROTEIN-RELATED"/>
    <property type="match status" value="1"/>
</dbReference>
<organism evidence="7 8">
    <name type="scientific">Heracleum sosnowskyi</name>
    <dbReference type="NCBI Taxonomy" id="360622"/>
    <lineage>
        <taxon>Eukaryota</taxon>
        <taxon>Viridiplantae</taxon>
        <taxon>Streptophyta</taxon>
        <taxon>Embryophyta</taxon>
        <taxon>Tracheophyta</taxon>
        <taxon>Spermatophyta</taxon>
        <taxon>Magnoliopsida</taxon>
        <taxon>eudicotyledons</taxon>
        <taxon>Gunneridae</taxon>
        <taxon>Pentapetalae</taxon>
        <taxon>asterids</taxon>
        <taxon>campanulids</taxon>
        <taxon>Apiales</taxon>
        <taxon>Apiaceae</taxon>
        <taxon>Apioideae</taxon>
        <taxon>apioid superclade</taxon>
        <taxon>Tordylieae</taxon>
        <taxon>Tordyliinae</taxon>
        <taxon>Heracleum</taxon>
    </lineage>
</organism>
<dbReference type="Proteomes" id="UP001237642">
    <property type="component" value="Unassembled WGS sequence"/>
</dbReference>
<keyword evidence="1" id="KW-0479">Metal-binding</keyword>
<dbReference type="CDD" id="cd12458">
    <property type="entry name" value="RRM_AtC3H46_like"/>
    <property type="match status" value="1"/>
</dbReference>
<evidence type="ECO:0000313" key="8">
    <source>
        <dbReference type="Proteomes" id="UP001237642"/>
    </source>
</evidence>
<dbReference type="InterPro" id="IPR000504">
    <property type="entry name" value="RRM_dom"/>
</dbReference>
<keyword evidence="2" id="KW-0863">Zinc-finger</keyword>